<comment type="caution">
    <text evidence="2">The sequence shown here is derived from an EMBL/GenBank/DDBJ whole genome shotgun (WGS) entry which is preliminary data.</text>
</comment>
<evidence type="ECO:0000256" key="1">
    <source>
        <dbReference type="SAM" id="MobiDB-lite"/>
    </source>
</evidence>
<dbReference type="AlphaFoldDB" id="A0A9P5ZDU6"/>
<reference evidence="2" key="1">
    <citation type="submission" date="2020-11" db="EMBL/GenBank/DDBJ databases">
        <authorList>
            <consortium name="DOE Joint Genome Institute"/>
            <person name="Ahrendt S."/>
            <person name="Riley R."/>
            <person name="Andreopoulos W."/>
            <person name="Labutti K."/>
            <person name="Pangilinan J."/>
            <person name="Ruiz-Duenas F.J."/>
            <person name="Barrasa J.M."/>
            <person name="Sanchez-Garcia M."/>
            <person name="Camarero S."/>
            <person name="Miyauchi S."/>
            <person name="Serrano A."/>
            <person name="Linde D."/>
            <person name="Babiker R."/>
            <person name="Drula E."/>
            <person name="Ayuso-Fernandez I."/>
            <person name="Pacheco R."/>
            <person name="Padilla G."/>
            <person name="Ferreira P."/>
            <person name="Barriuso J."/>
            <person name="Kellner H."/>
            <person name="Castanera R."/>
            <person name="Alfaro M."/>
            <person name="Ramirez L."/>
            <person name="Pisabarro A.G."/>
            <person name="Kuo A."/>
            <person name="Tritt A."/>
            <person name="Lipzen A."/>
            <person name="He G."/>
            <person name="Yan M."/>
            <person name="Ng V."/>
            <person name="Cullen D."/>
            <person name="Martin F."/>
            <person name="Rosso M.-N."/>
            <person name="Henrissat B."/>
            <person name="Hibbett D."/>
            <person name="Martinez A.T."/>
            <person name="Grigoriev I.V."/>
        </authorList>
    </citation>
    <scope>NUCLEOTIDE SEQUENCE</scope>
    <source>
        <strain evidence="2">CIRM-BRFM 674</strain>
    </source>
</reference>
<protein>
    <submittedName>
        <fullName evidence="2">Uncharacterized protein</fullName>
    </submittedName>
</protein>
<accession>A0A9P5ZDU6</accession>
<dbReference type="EMBL" id="MU155140">
    <property type="protein sequence ID" value="KAF9484845.1"/>
    <property type="molecule type" value="Genomic_DNA"/>
</dbReference>
<organism evidence="2 3">
    <name type="scientific">Pholiota conissans</name>
    <dbReference type="NCBI Taxonomy" id="109636"/>
    <lineage>
        <taxon>Eukaryota</taxon>
        <taxon>Fungi</taxon>
        <taxon>Dikarya</taxon>
        <taxon>Basidiomycota</taxon>
        <taxon>Agaricomycotina</taxon>
        <taxon>Agaricomycetes</taxon>
        <taxon>Agaricomycetidae</taxon>
        <taxon>Agaricales</taxon>
        <taxon>Agaricineae</taxon>
        <taxon>Strophariaceae</taxon>
        <taxon>Pholiota</taxon>
    </lineage>
</organism>
<sequence length="160" mass="18026">MYFYASSTNRTVEMRVRSMQLLNHIGSYLSRLSTVIQRTLINTNEADLGCKHDWSTASRMTSTPSTGVVSPSAASQVLLKTLLYERSSNRTEIERMKLLATPTICRTVSKSRRRPTEPTSPNPRGDAVAQKSHYTASPKDLSIHISRRREEVVQRQSGRS</sequence>
<evidence type="ECO:0000313" key="3">
    <source>
        <dbReference type="Proteomes" id="UP000807469"/>
    </source>
</evidence>
<keyword evidence="3" id="KW-1185">Reference proteome</keyword>
<evidence type="ECO:0000313" key="2">
    <source>
        <dbReference type="EMBL" id="KAF9484845.1"/>
    </source>
</evidence>
<proteinExistence type="predicted"/>
<dbReference type="Proteomes" id="UP000807469">
    <property type="component" value="Unassembled WGS sequence"/>
</dbReference>
<gene>
    <name evidence="2" type="ORF">BDN70DRAFT_872115</name>
</gene>
<name>A0A9P5ZDU6_9AGAR</name>
<feature type="region of interest" description="Disordered" evidence="1">
    <location>
        <begin position="106"/>
        <end position="160"/>
    </location>
</feature>